<dbReference type="AlphaFoldDB" id="K1TS24"/>
<sequence length="60" mass="6686">PFDIRPAGVRGGIDIIDLANRYSCAFIQTQDIGRVFDDGSFEIEGRIDRSDIRGCNLLVQ</sequence>
<comment type="caution">
    <text evidence="1">The sequence shown here is derived from an EMBL/GenBank/DDBJ whole genome shotgun (WGS) entry which is preliminary data.</text>
</comment>
<evidence type="ECO:0000313" key="1">
    <source>
        <dbReference type="EMBL" id="EKC62161.1"/>
    </source>
</evidence>
<organism evidence="1">
    <name type="scientific">human gut metagenome</name>
    <dbReference type="NCBI Taxonomy" id="408170"/>
    <lineage>
        <taxon>unclassified sequences</taxon>
        <taxon>metagenomes</taxon>
        <taxon>organismal metagenomes</taxon>
    </lineage>
</organism>
<feature type="non-terminal residue" evidence="1">
    <location>
        <position position="1"/>
    </location>
</feature>
<protein>
    <submittedName>
        <fullName evidence="1">Acyl-protein synthetase</fullName>
    </submittedName>
</protein>
<reference evidence="1" key="1">
    <citation type="journal article" date="2013" name="Environ. Microbiol.">
        <title>Microbiota from the distal guts of lean and obese adolescents exhibit partial functional redundancy besides clear differences in community structure.</title>
        <authorList>
            <person name="Ferrer M."/>
            <person name="Ruiz A."/>
            <person name="Lanza F."/>
            <person name="Haange S.B."/>
            <person name="Oberbach A."/>
            <person name="Till H."/>
            <person name="Bargiela R."/>
            <person name="Campoy C."/>
            <person name="Segura M.T."/>
            <person name="Richter M."/>
            <person name="von Bergen M."/>
            <person name="Seifert J."/>
            <person name="Suarez A."/>
        </authorList>
    </citation>
    <scope>NUCLEOTIDE SEQUENCE</scope>
</reference>
<name>K1TS24_9ZZZZ</name>
<accession>K1TS24</accession>
<proteinExistence type="predicted"/>
<gene>
    <name evidence="1" type="ORF">LEA_11991</name>
</gene>
<dbReference type="EMBL" id="AJWY01008097">
    <property type="protein sequence ID" value="EKC62161.1"/>
    <property type="molecule type" value="Genomic_DNA"/>
</dbReference>